<dbReference type="PANTHER" id="PTHR24366:SF96">
    <property type="entry name" value="LEUCINE RICH REPEAT CONTAINING 53"/>
    <property type="match status" value="1"/>
</dbReference>
<evidence type="ECO:0000256" key="3">
    <source>
        <dbReference type="SAM" id="MobiDB-lite"/>
    </source>
</evidence>
<keyword evidence="2" id="KW-0677">Repeat</keyword>
<accession>A0A8S1D8E6</accession>
<dbReference type="SMART" id="SM00369">
    <property type="entry name" value="LRR_TYP"/>
    <property type="match status" value="8"/>
</dbReference>
<name>A0A8S1D8E6_9INSE</name>
<dbReference type="FunFam" id="3.80.10.10:FF:000732">
    <property type="entry name" value="GD11101"/>
    <property type="match status" value="1"/>
</dbReference>
<dbReference type="PROSITE" id="PS51450">
    <property type="entry name" value="LRR"/>
    <property type="match status" value="3"/>
</dbReference>
<proteinExistence type="predicted"/>
<protein>
    <recommendedName>
        <fullName evidence="7">Connectin</fullName>
    </recommendedName>
</protein>
<dbReference type="FunFam" id="3.80.10.10:FF:001360">
    <property type="entry name" value="Uncharacterized protein"/>
    <property type="match status" value="1"/>
</dbReference>
<dbReference type="EMBL" id="CADEPI010000134">
    <property type="protein sequence ID" value="CAB3376828.1"/>
    <property type="molecule type" value="Genomic_DNA"/>
</dbReference>
<feature type="signal peptide" evidence="4">
    <location>
        <begin position="1"/>
        <end position="23"/>
    </location>
</feature>
<dbReference type="OrthoDB" id="27267at2759"/>
<dbReference type="Proteomes" id="UP000494165">
    <property type="component" value="Unassembled WGS sequence"/>
</dbReference>
<evidence type="ECO:0000256" key="1">
    <source>
        <dbReference type="ARBA" id="ARBA00022614"/>
    </source>
</evidence>
<evidence type="ECO:0008006" key="7">
    <source>
        <dbReference type="Google" id="ProtNLM"/>
    </source>
</evidence>
<keyword evidence="4" id="KW-0732">Signal</keyword>
<sequence>MAVKLTALVCTLLLVLNPELTNGSRSRSRSKSSEERKHNPNACDLPSDGQVFCYCDNNERMMARDASCWVFNEIKRDDPTWELFSSQNELVKFKLLVRPQGNLDYVPTDAIKHLHHAKSIDIQYAAIPTIHPHAFANLSKLEELFLTRNQIQKIKPNAFAYLPRLKQLKLEENRISSLQVGTFTGVPHLTHLYINQNNITKIEEGTFELLKHLEVLGLTMNNLQKISDRVFRGLMRLEQLELSENQLTELPDMVFSEMSNLREIDLDRNAIQKIGTYAFAGLPRLERLSLGGNQLTVFDTYGLQGSPSLSVLDLRENELRTLTRETIQPMMNQLTNRSAYLLLTGNFFECDCRMNWVHALHNETNSEVVRSFLEELTCNLSSGDIPNALLELEKSKAVQPVRSRNSEYDEDYDDEHLQVEEPSSC</sequence>
<dbReference type="InterPro" id="IPR003591">
    <property type="entry name" value="Leu-rich_rpt_typical-subtyp"/>
</dbReference>
<feature type="chain" id="PRO_5035773314" description="Connectin" evidence="4">
    <location>
        <begin position="24"/>
        <end position="425"/>
    </location>
</feature>
<feature type="region of interest" description="Disordered" evidence="3">
    <location>
        <begin position="396"/>
        <end position="425"/>
    </location>
</feature>
<dbReference type="AlphaFoldDB" id="A0A8S1D8E6"/>
<dbReference type="InterPro" id="IPR001611">
    <property type="entry name" value="Leu-rich_rpt"/>
</dbReference>
<reference evidence="5 6" key="1">
    <citation type="submission" date="2020-04" db="EMBL/GenBank/DDBJ databases">
        <authorList>
            <person name="Alioto T."/>
            <person name="Alioto T."/>
            <person name="Gomez Garrido J."/>
        </authorList>
    </citation>
    <scope>NUCLEOTIDE SEQUENCE [LARGE SCALE GENOMIC DNA]</scope>
</reference>
<keyword evidence="1" id="KW-0433">Leucine-rich repeat</keyword>
<evidence type="ECO:0000256" key="4">
    <source>
        <dbReference type="SAM" id="SignalP"/>
    </source>
</evidence>
<organism evidence="5 6">
    <name type="scientific">Cloeon dipterum</name>
    <dbReference type="NCBI Taxonomy" id="197152"/>
    <lineage>
        <taxon>Eukaryota</taxon>
        <taxon>Metazoa</taxon>
        <taxon>Ecdysozoa</taxon>
        <taxon>Arthropoda</taxon>
        <taxon>Hexapoda</taxon>
        <taxon>Insecta</taxon>
        <taxon>Pterygota</taxon>
        <taxon>Palaeoptera</taxon>
        <taxon>Ephemeroptera</taxon>
        <taxon>Pisciforma</taxon>
        <taxon>Baetidae</taxon>
        <taxon>Cloeon</taxon>
    </lineage>
</organism>
<dbReference type="Pfam" id="PF13855">
    <property type="entry name" value="LRR_8"/>
    <property type="match status" value="3"/>
</dbReference>
<gene>
    <name evidence="5" type="ORF">CLODIP_2_CD05860</name>
</gene>
<dbReference type="PANTHER" id="PTHR24366">
    <property type="entry name" value="IG(IMMUNOGLOBULIN) AND LRR(LEUCINE RICH REPEAT) DOMAINS"/>
    <property type="match status" value="1"/>
</dbReference>
<dbReference type="Gene3D" id="3.80.10.10">
    <property type="entry name" value="Ribonuclease Inhibitor"/>
    <property type="match status" value="2"/>
</dbReference>
<evidence type="ECO:0000256" key="2">
    <source>
        <dbReference type="ARBA" id="ARBA00022737"/>
    </source>
</evidence>
<keyword evidence="6" id="KW-1185">Reference proteome</keyword>
<evidence type="ECO:0000313" key="6">
    <source>
        <dbReference type="Proteomes" id="UP000494165"/>
    </source>
</evidence>
<comment type="caution">
    <text evidence="5">The sequence shown here is derived from an EMBL/GenBank/DDBJ whole genome shotgun (WGS) entry which is preliminary data.</text>
</comment>
<feature type="region of interest" description="Disordered" evidence="3">
    <location>
        <begin position="22"/>
        <end position="42"/>
    </location>
</feature>
<dbReference type="SUPFAM" id="SSF52058">
    <property type="entry name" value="L domain-like"/>
    <property type="match status" value="1"/>
</dbReference>
<evidence type="ECO:0000313" key="5">
    <source>
        <dbReference type="EMBL" id="CAB3376828.1"/>
    </source>
</evidence>
<dbReference type="InterPro" id="IPR032675">
    <property type="entry name" value="LRR_dom_sf"/>
</dbReference>
<dbReference type="SMART" id="SM00365">
    <property type="entry name" value="LRR_SD22"/>
    <property type="match status" value="4"/>
</dbReference>